<feature type="compositionally biased region" description="Basic and acidic residues" evidence="1">
    <location>
        <begin position="364"/>
        <end position="420"/>
    </location>
</feature>
<feature type="compositionally biased region" description="Low complexity" evidence="1">
    <location>
        <begin position="94"/>
        <end position="140"/>
    </location>
</feature>
<accession>A0A9P3CKK6</accession>
<dbReference type="AlphaFoldDB" id="A0A9P3CKK6"/>
<dbReference type="PANTHER" id="PTHR12357">
    <property type="entry name" value="YTH YT521-B HOMOLOGY DOMAIN-CONTAINING"/>
    <property type="match status" value="1"/>
</dbReference>
<dbReference type="Pfam" id="PF04146">
    <property type="entry name" value="YTH"/>
    <property type="match status" value="1"/>
</dbReference>
<feature type="region of interest" description="Disordered" evidence="1">
    <location>
        <begin position="91"/>
        <end position="194"/>
    </location>
</feature>
<dbReference type="RefSeq" id="XP_044659409.1">
    <property type="nucleotide sequence ID" value="XM_044803474.1"/>
</dbReference>
<dbReference type="PROSITE" id="PS50882">
    <property type="entry name" value="YTH"/>
    <property type="match status" value="1"/>
</dbReference>
<proteinExistence type="predicted"/>
<feature type="compositionally biased region" description="Polar residues" evidence="1">
    <location>
        <begin position="38"/>
        <end position="49"/>
    </location>
</feature>
<feature type="compositionally biased region" description="Basic and acidic residues" evidence="1">
    <location>
        <begin position="165"/>
        <end position="183"/>
    </location>
</feature>
<evidence type="ECO:0000256" key="1">
    <source>
        <dbReference type="SAM" id="MobiDB-lite"/>
    </source>
</evidence>
<feature type="region of interest" description="Disordered" evidence="1">
    <location>
        <begin position="275"/>
        <end position="442"/>
    </location>
</feature>
<dbReference type="InterPro" id="IPR045168">
    <property type="entry name" value="YTH_prot"/>
</dbReference>
<organism evidence="3 4">
    <name type="scientific">Cercospora kikuchii</name>
    <dbReference type="NCBI Taxonomy" id="84275"/>
    <lineage>
        <taxon>Eukaryota</taxon>
        <taxon>Fungi</taxon>
        <taxon>Dikarya</taxon>
        <taxon>Ascomycota</taxon>
        <taxon>Pezizomycotina</taxon>
        <taxon>Dothideomycetes</taxon>
        <taxon>Dothideomycetidae</taxon>
        <taxon>Mycosphaerellales</taxon>
        <taxon>Mycosphaerellaceae</taxon>
        <taxon>Cercospora</taxon>
    </lineage>
</organism>
<dbReference type="Proteomes" id="UP000825890">
    <property type="component" value="Unassembled WGS sequence"/>
</dbReference>
<reference evidence="3 4" key="1">
    <citation type="submission" date="2021-01" db="EMBL/GenBank/DDBJ databases">
        <title>Cercospora kikuchii MAFF 305040 whole genome shotgun sequence.</title>
        <authorList>
            <person name="Kashiwa T."/>
            <person name="Suzuki T."/>
        </authorList>
    </citation>
    <scope>NUCLEOTIDE SEQUENCE [LARGE SCALE GENOMIC DNA]</scope>
    <source>
        <strain evidence="3 4">MAFF 305040</strain>
    </source>
</reference>
<dbReference type="GeneID" id="68293681"/>
<dbReference type="EMBL" id="BOLY01000005">
    <property type="protein sequence ID" value="GIZ44922.1"/>
    <property type="molecule type" value="Genomic_DNA"/>
</dbReference>
<dbReference type="CDD" id="cd21134">
    <property type="entry name" value="YTH"/>
    <property type="match status" value="1"/>
</dbReference>
<dbReference type="GO" id="GO:0003729">
    <property type="term" value="F:mRNA binding"/>
    <property type="evidence" value="ECO:0007669"/>
    <property type="project" value="TreeGrafter"/>
</dbReference>
<protein>
    <recommendedName>
        <fullName evidence="2">YTH domain-containing protein</fullName>
    </recommendedName>
</protein>
<dbReference type="OrthoDB" id="6103986at2759"/>
<dbReference type="Gene3D" id="3.10.590.10">
    <property type="entry name" value="ph1033 like domains"/>
    <property type="match status" value="1"/>
</dbReference>
<evidence type="ECO:0000313" key="4">
    <source>
        <dbReference type="Proteomes" id="UP000825890"/>
    </source>
</evidence>
<gene>
    <name evidence="3" type="ORF">CKM354_000810600</name>
</gene>
<name>A0A9P3CKK6_9PEZI</name>
<feature type="domain" description="YTH" evidence="2">
    <location>
        <begin position="455"/>
        <end position="595"/>
    </location>
</feature>
<feature type="compositionally biased region" description="Polar residues" evidence="1">
    <location>
        <begin position="306"/>
        <end position="315"/>
    </location>
</feature>
<feature type="region of interest" description="Disordered" evidence="1">
    <location>
        <begin position="25"/>
        <end position="76"/>
    </location>
</feature>
<dbReference type="InterPro" id="IPR007275">
    <property type="entry name" value="YTH_domain"/>
</dbReference>
<evidence type="ECO:0000313" key="3">
    <source>
        <dbReference type="EMBL" id="GIZ44922.1"/>
    </source>
</evidence>
<keyword evidence="4" id="KW-1185">Reference proteome</keyword>
<comment type="caution">
    <text evidence="3">The sequence shown here is derived from an EMBL/GenBank/DDBJ whole genome shotgun (WGS) entry which is preliminary data.</text>
</comment>
<sequence>MEDFNIDWSNPMAMFAAAAPMQSYPAEEVDDGEDNFYATDNNSTTNVNGHSEPGAVEQKPTEAISQSDAAKKLENQKRAEILRAKLVAMRQNTPAKASPAAALAPVNAASTNTPTKSSSKLSPTPIPQSQQQTQEESQQQKVDSDLEELLAAGKAQADAHIAATKQKELKTGGAEGKDQHETSLDNGSGRHSATARVEATEQLAGHHTTGSSPSTVPPTNLAGSYYTDLAAWLDMTGYHDVEYRNSKLRTYKERRALEAEAARIAEKLEKLREAEQAEMQQMRIGTPNVKRPDMAPPPLPHFLPNGQATPQQVNGSKRARSPETTLAEKRQREENGFRIRGAKDSPQSRSGSARRGRRSPSPGYERRVAYPDARRRSSIDDRASLSSHSRDPSLERRAQYYRRDDDQQPRYDHYNPRDVRSSGAFNAPRPGRAAGREVASSYRPSAGLELQKGGVRYFILKSWNHQNVGEAQRTNIWATQEKNEEMLTHAFKTARHVILLFSVNKSMAFQGYALMTCAPDPRIQKPAFTAKLNWATSPAFTLRWLAKTPIHFKLVGHIKNTLNFDEDKGEPHAVLVGKDGQEVNADAGRAVVRILDDAEVGGQNGNGRRLS</sequence>
<evidence type="ECO:0000259" key="2">
    <source>
        <dbReference type="PROSITE" id="PS50882"/>
    </source>
</evidence>
<feature type="compositionally biased region" description="Basic and acidic residues" evidence="1">
    <location>
        <begin position="326"/>
        <end position="343"/>
    </location>
</feature>